<keyword evidence="2" id="KW-0804">Transcription</keyword>
<keyword evidence="1" id="KW-0805">Transcription regulation</keyword>
<evidence type="ECO:0000256" key="1">
    <source>
        <dbReference type="ARBA" id="ARBA00023015"/>
    </source>
</evidence>
<accession>A0ABS2L665</accession>
<evidence type="ECO:0000313" key="5">
    <source>
        <dbReference type="Proteomes" id="UP000776164"/>
    </source>
</evidence>
<evidence type="ECO:0000313" key="4">
    <source>
        <dbReference type="EMBL" id="MBM7472524.1"/>
    </source>
</evidence>
<gene>
    <name evidence="4" type="ORF">JOE66_002158</name>
</gene>
<dbReference type="SUPFAM" id="SSF46689">
    <property type="entry name" value="Homeodomain-like"/>
    <property type="match status" value="1"/>
</dbReference>
<organism evidence="4 5">
    <name type="scientific">Subtercola frigoramans</name>
    <dbReference type="NCBI Taxonomy" id="120298"/>
    <lineage>
        <taxon>Bacteria</taxon>
        <taxon>Bacillati</taxon>
        <taxon>Actinomycetota</taxon>
        <taxon>Actinomycetes</taxon>
        <taxon>Micrococcales</taxon>
        <taxon>Microbacteriaceae</taxon>
        <taxon>Subtercola</taxon>
    </lineage>
</organism>
<dbReference type="EMBL" id="JAFBBU010000001">
    <property type="protein sequence ID" value="MBM7472524.1"/>
    <property type="molecule type" value="Genomic_DNA"/>
</dbReference>
<evidence type="ECO:0000259" key="3">
    <source>
        <dbReference type="Pfam" id="PF02909"/>
    </source>
</evidence>
<dbReference type="Proteomes" id="UP000776164">
    <property type="component" value="Unassembled WGS sequence"/>
</dbReference>
<proteinExistence type="predicted"/>
<evidence type="ECO:0000256" key="2">
    <source>
        <dbReference type="ARBA" id="ARBA00023163"/>
    </source>
</evidence>
<dbReference type="InterPro" id="IPR036271">
    <property type="entry name" value="Tet_transcr_reg_TetR-rel_C_sf"/>
</dbReference>
<sequence length="259" mass="28639">MDDAQLLRLLWGSGERLGPRPGPKSDLTMEAVVKAGIAVADDRDGPALSMRLVATRLGRTPMALYSYVDGKDTLLRLMYDAAHAEFMPLGDDQATEDQSALWQVHEWTRALTGLYARHHWLTELSWSRPVLGPHEQEVLESLLRRLSPLRLVAAQEATVASALLTLCRHTGRLIADARYAKRVTGKGDEQWWQEQSAAVAALGLDLAERFPLSSRLEPGFPEPEAGDDPAQGYLERSARAQLRRTVTLLIQGAMAHEGN</sequence>
<dbReference type="Pfam" id="PF02909">
    <property type="entry name" value="TetR_C_1"/>
    <property type="match status" value="1"/>
</dbReference>
<reference evidence="4 5" key="1">
    <citation type="submission" date="2021-01" db="EMBL/GenBank/DDBJ databases">
        <title>Sequencing the genomes of 1000 actinobacteria strains.</title>
        <authorList>
            <person name="Klenk H.-P."/>
        </authorList>
    </citation>
    <scope>NUCLEOTIDE SEQUENCE [LARGE SCALE GENOMIC DNA]</scope>
    <source>
        <strain evidence="4 5">DSM 13057</strain>
    </source>
</reference>
<name>A0ABS2L665_9MICO</name>
<dbReference type="Gene3D" id="1.10.357.10">
    <property type="entry name" value="Tetracycline Repressor, domain 2"/>
    <property type="match status" value="1"/>
</dbReference>
<dbReference type="InterPro" id="IPR004111">
    <property type="entry name" value="Repressor_TetR_C"/>
</dbReference>
<feature type="domain" description="Tetracycline repressor TetR C-terminal" evidence="3">
    <location>
        <begin position="104"/>
        <end position="165"/>
    </location>
</feature>
<protein>
    <submittedName>
        <fullName evidence="4">AcrR family transcriptional regulator</fullName>
    </submittedName>
</protein>
<dbReference type="InterPro" id="IPR009057">
    <property type="entry name" value="Homeodomain-like_sf"/>
</dbReference>
<keyword evidence="5" id="KW-1185">Reference proteome</keyword>
<comment type="caution">
    <text evidence="4">The sequence shown here is derived from an EMBL/GenBank/DDBJ whole genome shotgun (WGS) entry which is preliminary data.</text>
</comment>
<dbReference type="RefSeq" id="WP_205109340.1">
    <property type="nucleotide sequence ID" value="NZ_BAAAHT010000004.1"/>
</dbReference>
<dbReference type="Gene3D" id="1.10.10.60">
    <property type="entry name" value="Homeodomain-like"/>
    <property type="match status" value="1"/>
</dbReference>
<dbReference type="SUPFAM" id="SSF48498">
    <property type="entry name" value="Tetracyclin repressor-like, C-terminal domain"/>
    <property type="match status" value="1"/>
</dbReference>